<evidence type="ECO:0000259" key="2">
    <source>
        <dbReference type="Pfam" id="PF13785"/>
    </source>
</evidence>
<proteinExistence type="predicted"/>
<dbReference type="InterPro" id="IPR025235">
    <property type="entry name" value="DUF4178"/>
</dbReference>
<feature type="domain" description="DUF4178" evidence="2">
    <location>
        <begin position="67"/>
        <end position="206"/>
    </location>
</feature>
<dbReference type="Proteomes" id="UP001057498">
    <property type="component" value="Chromosome"/>
</dbReference>
<keyword evidence="4" id="KW-1185">Reference proteome</keyword>
<protein>
    <submittedName>
        <fullName evidence="3">Membrane protein</fullName>
    </submittedName>
</protein>
<keyword evidence="1" id="KW-0472">Membrane</keyword>
<organism evidence="3 4">
    <name type="scientific">Sphaerotilus microaerophilus</name>
    <dbReference type="NCBI Taxonomy" id="2914710"/>
    <lineage>
        <taxon>Bacteria</taxon>
        <taxon>Pseudomonadati</taxon>
        <taxon>Pseudomonadota</taxon>
        <taxon>Betaproteobacteria</taxon>
        <taxon>Burkholderiales</taxon>
        <taxon>Sphaerotilaceae</taxon>
        <taxon>Sphaerotilus</taxon>
    </lineage>
</organism>
<accession>A0ABM7YGU8</accession>
<evidence type="ECO:0000313" key="3">
    <source>
        <dbReference type="EMBL" id="BDI03535.1"/>
    </source>
</evidence>
<feature type="domain" description="DUF4178" evidence="2">
    <location>
        <begin position="307"/>
        <end position="448"/>
    </location>
</feature>
<dbReference type="RefSeq" id="WP_251971816.1">
    <property type="nucleotide sequence ID" value="NZ_AP025730.1"/>
</dbReference>
<name>A0ABM7YGU8_9BURK</name>
<keyword evidence="1" id="KW-1133">Transmembrane helix</keyword>
<reference evidence="3" key="1">
    <citation type="submission" date="2022-04" db="EMBL/GenBank/DDBJ databases">
        <title>Whole genome sequence of Sphaerotilus sp. FB-5.</title>
        <authorList>
            <person name="Takeda M."/>
            <person name="Narihara S."/>
            <person name="Akimoto M."/>
            <person name="Akimoto R."/>
            <person name="Nishiyashiki S."/>
            <person name="Murakami T."/>
        </authorList>
    </citation>
    <scope>NUCLEOTIDE SEQUENCE</scope>
    <source>
        <strain evidence="3">FB-5</strain>
    </source>
</reference>
<feature type="transmembrane region" description="Helical" evidence="1">
    <location>
        <begin position="485"/>
        <end position="506"/>
    </location>
</feature>
<gene>
    <name evidence="3" type="ORF">CATMQ487_05050</name>
</gene>
<evidence type="ECO:0000256" key="1">
    <source>
        <dbReference type="SAM" id="Phobius"/>
    </source>
</evidence>
<dbReference type="Pfam" id="PF13785">
    <property type="entry name" value="DUF4178"/>
    <property type="match status" value="2"/>
</dbReference>
<dbReference type="EMBL" id="AP025730">
    <property type="protein sequence ID" value="BDI03535.1"/>
    <property type="molecule type" value="Genomic_DNA"/>
</dbReference>
<keyword evidence="1" id="KW-0812">Transmembrane</keyword>
<sequence>MAEAPPPPAQRAWRAACPNCGAPVDFRSAASASAVCSYCRSTLLREGEALRRIGESAELFDDHSPLQLGASGRYAGEAFTLIGRLGLGYAQGRWNEWHALFDNGRSGWLSEDNGAYVLAFDAPLPGAAPAVESLRVGGTVRVGEQAWSVASVQTATVQAAEGELPKPPRPGKAFVVADLRNARDEVATLDYSDPATPAWSVGRAVRLAELKMQGLREGEAVKSVAGRSLPCPSCGAALEPKLESTRSIVCGQCRAVVDLAGGALGGAGAELAQDLAHYAQETGAQAGMEPLLPLGRTGRIALGSAEALPWQVVGYLERCDLPATGGNDGDDDEQTFWREYLLYHRTEGFAFLVDAEDGWSWVRPLTGAPQVSGQTATWADERYRQRWSYDARTTYVLGEFYWQVRRDERAHVTDYDGLGAASRKRLGREQTIAAGGGEVTWSGGETLEASAVADAFGIAPSQRAALQRDAAPTALGASAVGKAPLVQRVMIFIVLALVVIAVLSMCSSNDCDQVAQTFGAQSAEYQQCLRNRGSSGMRTGGGSWGGYSSGGGGHK</sequence>
<evidence type="ECO:0000313" key="4">
    <source>
        <dbReference type="Proteomes" id="UP001057498"/>
    </source>
</evidence>